<dbReference type="Proteomes" id="UP000060699">
    <property type="component" value="Chromosome"/>
</dbReference>
<dbReference type="RefSeq" id="WP_147306997.1">
    <property type="nucleotide sequence ID" value="NZ_CP013729.1"/>
</dbReference>
<organism evidence="1 2">
    <name type="scientific">Roseateles depolymerans</name>
    <dbReference type="NCBI Taxonomy" id="76731"/>
    <lineage>
        <taxon>Bacteria</taxon>
        <taxon>Pseudomonadati</taxon>
        <taxon>Pseudomonadota</taxon>
        <taxon>Betaproteobacteria</taxon>
        <taxon>Burkholderiales</taxon>
        <taxon>Sphaerotilaceae</taxon>
        <taxon>Roseateles</taxon>
    </lineage>
</organism>
<evidence type="ECO:0000313" key="1">
    <source>
        <dbReference type="EMBL" id="ALV07535.1"/>
    </source>
</evidence>
<dbReference type="KEGG" id="rdp:RD2015_3074"/>
<protein>
    <submittedName>
        <fullName evidence="1">Uncharacterized protein</fullName>
    </submittedName>
</protein>
<evidence type="ECO:0000313" key="2">
    <source>
        <dbReference type="Proteomes" id="UP000060699"/>
    </source>
</evidence>
<gene>
    <name evidence="1" type="ORF">RD2015_3074</name>
</gene>
<sequence>MSSIAMSVFLDSEPGELVELPHAGTGLEHPLVFDSAAREIQHLAAEGRAEVVQQTVRQMGNQTLIEEITFKRLA</sequence>
<proteinExistence type="predicted"/>
<dbReference type="OrthoDB" id="9154956at2"/>
<dbReference type="AlphaFoldDB" id="A0A0U3LHF7"/>
<reference evidence="1 2" key="1">
    <citation type="submission" date="2015-12" db="EMBL/GenBank/DDBJ databases">
        <title>Complete genome of Roseateles depolymerans KCTC 42856.</title>
        <authorList>
            <person name="Kim K.M."/>
        </authorList>
    </citation>
    <scope>NUCLEOTIDE SEQUENCE [LARGE SCALE GENOMIC DNA]</scope>
    <source>
        <strain evidence="1 2">KCTC 42856</strain>
    </source>
</reference>
<dbReference type="EMBL" id="CP013729">
    <property type="protein sequence ID" value="ALV07535.1"/>
    <property type="molecule type" value="Genomic_DNA"/>
</dbReference>
<name>A0A0U3LHF7_9BURK</name>
<accession>A0A0U3LHF7</accession>
<keyword evidence="2" id="KW-1185">Reference proteome</keyword>